<dbReference type="AlphaFoldDB" id="A0AAW7IID3"/>
<dbReference type="InterPro" id="IPR015813">
    <property type="entry name" value="Pyrv/PenolPyrv_kinase-like_dom"/>
</dbReference>
<dbReference type="Gene3D" id="1.10.189.10">
    <property type="entry name" value="Pyruvate Phosphate Dikinase, domain 2"/>
    <property type="match status" value="1"/>
</dbReference>
<dbReference type="SUPFAM" id="SSF51621">
    <property type="entry name" value="Phosphoenolpyruvate/pyruvate domain"/>
    <property type="match status" value="1"/>
</dbReference>
<dbReference type="Gene3D" id="3.20.20.60">
    <property type="entry name" value="Phosphoenolpyruvate-binding domains"/>
    <property type="match status" value="1"/>
</dbReference>
<dbReference type="EMBL" id="JAUCEY010000008">
    <property type="protein sequence ID" value="MDM5453234.1"/>
    <property type="molecule type" value="Genomic_DNA"/>
</dbReference>
<evidence type="ECO:0000313" key="5">
    <source>
        <dbReference type="Proteomes" id="UP001234602"/>
    </source>
</evidence>
<sequence length="645" mass="72751">MQLLTKNKNTLNEKLHKIAQGFLSPRDVLFEIEEEQLTDLLSPNFVKENDQSPIGQGESILPGDVSGQLVLDRKLGELLLQEAQSRNTTINLIYSLTTGDLEDFYVLTSSKGFFTNQKARTTFCPVQASCEGIPTLVDVNCQYQFNIEPKMLTYTFNDGSKFYIEQPLREVIFEKDTINEGDYISLNANKGLIFKGNLSANPSTIIKVYQILSKAFLESLEIYGPANAEQNIIHSSTYQHNKQFLIETIESSEFVGFQKLLRAAYEVSELKVLSTAHTARTMTLTRMYGSDISLVNGDICLKGYSERYGLGLLRDERMWNQSTDIDLMRIIFLGEEIVGENFSHYREKYLKRFTDMVYDVFKVGTGEIAVVRLLCMPYNMIFTKDFNTENFSEKYNLNNKAVSDRVNILANESETYHGCRGVRVTVQRQDICEIWCEGIIKAAHKAQTNDIDVTLQILLSMVTFPKEVSMFIETFEKLVQSYGIQDLVRGVSIMIETSGSFHVLEDILDVKGTNIDLNGALFGGNDFTAACLNMNRADSAKSIIPEYVKLNIMPSSPFQIINEQIVGKSIVQGLRRTKLLKLSNEREYLMGLGGEIAGSWQSVKWLSKHAAPHGLNYVSTPPDRILFSLFASAQSVLQALYSDIS</sequence>
<dbReference type="GO" id="GO:0050242">
    <property type="term" value="F:pyruvate, phosphate dikinase activity"/>
    <property type="evidence" value="ECO:0007669"/>
    <property type="project" value="InterPro"/>
</dbReference>
<dbReference type="Proteomes" id="UP001234602">
    <property type="component" value="Unassembled WGS sequence"/>
</dbReference>
<evidence type="ECO:0000259" key="3">
    <source>
        <dbReference type="Pfam" id="PF02896"/>
    </source>
</evidence>
<feature type="domain" description="PEP-utilising enzyme C-terminal" evidence="3">
    <location>
        <begin position="309"/>
        <end position="626"/>
    </location>
</feature>
<evidence type="ECO:0000313" key="4">
    <source>
        <dbReference type="EMBL" id="MDM5453234.1"/>
    </source>
</evidence>
<dbReference type="Pfam" id="PF02896">
    <property type="entry name" value="PEP-utilizers_C"/>
    <property type="match status" value="1"/>
</dbReference>
<dbReference type="InterPro" id="IPR040442">
    <property type="entry name" value="Pyrv_kinase-like_dom_sf"/>
</dbReference>
<reference evidence="4" key="1">
    <citation type="submission" date="2023-06" db="EMBL/GenBank/DDBJ databases">
        <title>Comparative genomics of Bacillaceae isolates and their secondary metabolite potential.</title>
        <authorList>
            <person name="Song L."/>
            <person name="Nielsen L.J."/>
            <person name="Mohite O."/>
            <person name="Xu X."/>
            <person name="Weber T."/>
            <person name="Kovacs A.T."/>
        </authorList>
    </citation>
    <scope>NUCLEOTIDE SEQUENCE</scope>
    <source>
        <strain evidence="4">D8_B_37</strain>
    </source>
</reference>
<comment type="caution">
    <text evidence="4">The sequence shown here is derived from an EMBL/GenBank/DDBJ whole genome shotgun (WGS) entry which is preliminary data.</text>
</comment>
<name>A0AAW7IID3_9BACI</name>
<evidence type="ECO:0000256" key="2">
    <source>
        <dbReference type="ARBA" id="ARBA00032883"/>
    </source>
</evidence>
<protein>
    <recommendedName>
        <fullName evidence="1">Pyruvate, phosphate dikinase</fullName>
    </recommendedName>
    <alternativeName>
        <fullName evidence="2">Pyruvate, orthophosphate dikinase</fullName>
    </alternativeName>
</protein>
<proteinExistence type="predicted"/>
<dbReference type="PANTHER" id="PTHR22931:SF9">
    <property type="entry name" value="PYRUVATE, PHOSPHATE DIKINASE 1, CHLOROPLASTIC"/>
    <property type="match status" value="1"/>
</dbReference>
<dbReference type="RefSeq" id="WP_289320194.1">
    <property type="nucleotide sequence ID" value="NZ_JAUCEY010000008.1"/>
</dbReference>
<dbReference type="PANTHER" id="PTHR22931">
    <property type="entry name" value="PHOSPHOENOLPYRUVATE DIKINASE-RELATED"/>
    <property type="match status" value="1"/>
</dbReference>
<accession>A0AAW7IID3</accession>
<evidence type="ECO:0000256" key="1">
    <source>
        <dbReference type="ARBA" id="ARBA00020138"/>
    </source>
</evidence>
<dbReference type="Gene3D" id="3.50.30.10">
    <property type="entry name" value="Phosphohistidine domain"/>
    <property type="match status" value="1"/>
</dbReference>
<gene>
    <name evidence="4" type="ORF">QUF89_13705</name>
</gene>
<dbReference type="InterPro" id="IPR010121">
    <property type="entry name" value="Pyruvate_phosphate_dikinase"/>
</dbReference>
<dbReference type="InterPro" id="IPR000121">
    <property type="entry name" value="PEP_util_C"/>
</dbReference>
<organism evidence="4 5">
    <name type="scientific">Peribacillus simplex</name>
    <dbReference type="NCBI Taxonomy" id="1478"/>
    <lineage>
        <taxon>Bacteria</taxon>
        <taxon>Bacillati</taxon>
        <taxon>Bacillota</taxon>
        <taxon>Bacilli</taxon>
        <taxon>Bacillales</taxon>
        <taxon>Bacillaceae</taxon>
        <taxon>Peribacillus</taxon>
    </lineage>
</organism>